<sequence length="553" mass="58390">MFNLFTRQNLRGDVLGGITAAIVSLPLALTFGVASGLGPEAGLYGALLVGLFAAVFGGTPTLISEPTGPMTVLMTAVIASFIASDPENGAAMAFTVVMMAGVFQILFGALKLGKYITLMPYSVVSGFMSGIGCILIIMQLAPALGQASPSGGVIGTLTSLPDIISNISLAEFALFGATLALLFLTPNKITRIVPAQLIALVLITIASLYLIDGSDIRRIGEFSVGLPEIVVPTFTADQWQTMVLEASVLGMLGCIDSMLTSVIADNLTRTEHKSNKELMGQGVGNLMSGLFGGLPGAGATMGTVVNIQAGARTAWSGVTRVVVLGIAIFGAASLISVIPLALLAAIAVKVGVDILDWSFIKRAHRVSWQSTLIMYSVLTLTVLVDLMVAVGIGLFVANIIIIEKLSQTQSRQIKAISDMDDELPLAPAERELLNQGKGNILYFYLSGPMIFGVSKALSRERASIAAHKAVIIDLSDVSLIDDTISLSIENMIVEALESKKEVCVVYQSEANKNKLCTMSAGSLPEDMFVRSRQEALIRANEYLKTTEDETFSA</sequence>
<dbReference type="InterPro" id="IPR011547">
    <property type="entry name" value="SLC26A/SulP_dom"/>
</dbReference>
<dbReference type="Gene3D" id="3.30.750.24">
    <property type="entry name" value="STAS domain"/>
    <property type="match status" value="1"/>
</dbReference>
<comment type="caution">
    <text evidence="7">The sequence shown here is derived from an EMBL/GenBank/DDBJ whole genome shotgun (WGS) entry which is preliminary data.</text>
</comment>
<dbReference type="SUPFAM" id="SSF52091">
    <property type="entry name" value="SpoIIaa-like"/>
    <property type="match status" value="1"/>
</dbReference>
<dbReference type="RefSeq" id="WP_200870145.1">
    <property type="nucleotide sequence ID" value="NZ_ARZY01000023.1"/>
</dbReference>
<keyword evidence="2 5" id="KW-0812">Transmembrane</keyword>
<dbReference type="InterPro" id="IPR001902">
    <property type="entry name" value="SLC26A/SulP_fam"/>
</dbReference>
<evidence type="ECO:0000313" key="7">
    <source>
        <dbReference type="EMBL" id="EWH09462.1"/>
    </source>
</evidence>
<evidence type="ECO:0000256" key="1">
    <source>
        <dbReference type="ARBA" id="ARBA00004141"/>
    </source>
</evidence>
<dbReference type="PANTHER" id="PTHR11814">
    <property type="entry name" value="SULFATE TRANSPORTER"/>
    <property type="match status" value="1"/>
</dbReference>
<feature type="transmembrane region" description="Helical" evidence="5">
    <location>
        <begin position="90"/>
        <end position="110"/>
    </location>
</feature>
<keyword evidence="4 5" id="KW-0472">Membrane</keyword>
<feature type="domain" description="STAS" evidence="6">
    <location>
        <begin position="439"/>
        <end position="483"/>
    </location>
</feature>
<dbReference type="AlphaFoldDB" id="W7QKH5"/>
<feature type="transmembrane region" description="Helical" evidence="5">
    <location>
        <begin position="321"/>
        <end position="352"/>
    </location>
</feature>
<dbReference type="Pfam" id="PF01740">
    <property type="entry name" value="STAS"/>
    <property type="match status" value="1"/>
</dbReference>
<protein>
    <submittedName>
        <fullName evidence="7">Low affinity sulfate transporter</fullName>
    </submittedName>
</protein>
<feature type="transmembrane region" description="Helical" evidence="5">
    <location>
        <begin position="41"/>
        <end position="59"/>
    </location>
</feature>
<keyword evidence="3 5" id="KW-1133">Transmembrane helix</keyword>
<dbReference type="EMBL" id="ARZY01000023">
    <property type="protein sequence ID" value="EWH09462.1"/>
    <property type="molecule type" value="Genomic_DNA"/>
</dbReference>
<evidence type="ECO:0000256" key="5">
    <source>
        <dbReference type="SAM" id="Phobius"/>
    </source>
</evidence>
<accession>W7QKH5</accession>
<feature type="transmembrane region" description="Helical" evidence="5">
    <location>
        <begin position="286"/>
        <end position="309"/>
    </location>
</feature>
<dbReference type="Proteomes" id="UP000019276">
    <property type="component" value="Unassembled WGS sequence"/>
</dbReference>
<dbReference type="GO" id="GO:0016020">
    <property type="term" value="C:membrane"/>
    <property type="evidence" value="ECO:0007669"/>
    <property type="project" value="UniProtKB-SubCell"/>
</dbReference>
<dbReference type="Pfam" id="PF00916">
    <property type="entry name" value="Sulfate_transp"/>
    <property type="match status" value="1"/>
</dbReference>
<comment type="subcellular location">
    <subcellularLocation>
        <location evidence="1">Membrane</location>
        <topology evidence="1">Multi-pass membrane protein</topology>
    </subcellularLocation>
</comment>
<dbReference type="PATRIC" id="fig|1328313.3.peg.2511"/>
<evidence type="ECO:0000256" key="3">
    <source>
        <dbReference type="ARBA" id="ARBA00022989"/>
    </source>
</evidence>
<reference evidence="7 8" key="1">
    <citation type="journal article" date="2014" name="Genome Announc.">
        <title>Draft Genome Sequence of the Agar-Degrading Bacterium Catenovulum sp. Strain DS-2, Isolated from Intestines of Haliotis diversicolor.</title>
        <authorList>
            <person name="Shan D."/>
            <person name="Li X."/>
            <person name="Gu Z."/>
            <person name="Wei G."/>
            <person name="Gao Z."/>
            <person name="Shao Z."/>
        </authorList>
    </citation>
    <scope>NUCLEOTIDE SEQUENCE [LARGE SCALE GENOMIC DNA]</scope>
    <source>
        <strain evidence="7 8">DS-2</strain>
    </source>
</reference>
<feature type="transmembrane region" description="Helical" evidence="5">
    <location>
        <begin position="192"/>
        <end position="211"/>
    </location>
</feature>
<evidence type="ECO:0000256" key="4">
    <source>
        <dbReference type="ARBA" id="ARBA00023136"/>
    </source>
</evidence>
<evidence type="ECO:0000259" key="6">
    <source>
        <dbReference type="PROSITE" id="PS50801"/>
    </source>
</evidence>
<organism evidence="7 8">
    <name type="scientific">Catenovulum agarivorans DS-2</name>
    <dbReference type="NCBI Taxonomy" id="1328313"/>
    <lineage>
        <taxon>Bacteria</taxon>
        <taxon>Pseudomonadati</taxon>
        <taxon>Pseudomonadota</taxon>
        <taxon>Gammaproteobacteria</taxon>
        <taxon>Alteromonadales</taxon>
        <taxon>Alteromonadaceae</taxon>
        <taxon>Catenovulum</taxon>
    </lineage>
</organism>
<gene>
    <name evidence="7" type="ORF">DS2_12298</name>
</gene>
<dbReference type="STRING" id="1328313.DS2_12298"/>
<feature type="transmembrane region" description="Helical" evidence="5">
    <location>
        <begin position="122"/>
        <end position="143"/>
    </location>
</feature>
<dbReference type="eggNOG" id="COG0659">
    <property type="taxonomic scope" value="Bacteria"/>
</dbReference>
<dbReference type="InterPro" id="IPR036513">
    <property type="entry name" value="STAS_dom_sf"/>
</dbReference>
<feature type="transmembrane region" description="Helical" evidence="5">
    <location>
        <begin position="12"/>
        <end position="35"/>
    </location>
</feature>
<evidence type="ECO:0000256" key="2">
    <source>
        <dbReference type="ARBA" id="ARBA00022692"/>
    </source>
</evidence>
<feature type="transmembrane region" description="Helical" evidence="5">
    <location>
        <begin position="163"/>
        <end position="185"/>
    </location>
</feature>
<dbReference type="InterPro" id="IPR002645">
    <property type="entry name" value="STAS_dom"/>
</dbReference>
<dbReference type="GO" id="GO:0055085">
    <property type="term" value="P:transmembrane transport"/>
    <property type="evidence" value="ECO:0007669"/>
    <property type="project" value="InterPro"/>
</dbReference>
<feature type="transmembrane region" description="Helical" evidence="5">
    <location>
        <begin position="372"/>
        <end position="401"/>
    </location>
</feature>
<keyword evidence="8" id="KW-1185">Reference proteome</keyword>
<dbReference type="PROSITE" id="PS50801">
    <property type="entry name" value="STAS"/>
    <property type="match status" value="1"/>
</dbReference>
<evidence type="ECO:0000313" key="8">
    <source>
        <dbReference type="Proteomes" id="UP000019276"/>
    </source>
</evidence>
<name>W7QKH5_9ALTE</name>
<proteinExistence type="predicted"/>